<protein>
    <submittedName>
        <fullName evidence="1">Glycosyltransferase family 4 protein</fullName>
    </submittedName>
</protein>
<proteinExistence type="predicted"/>
<organism evidence="1 2">
    <name type="scientific">Candidatus Eisenbergiella merdavium</name>
    <dbReference type="NCBI Taxonomy" id="2838551"/>
    <lineage>
        <taxon>Bacteria</taxon>
        <taxon>Bacillati</taxon>
        <taxon>Bacillota</taxon>
        <taxon>Clostridia</taxon>
        <taxon>Lachnospirales</taxon>
        <taxon>Lachnospiraceae</taxon>
        <taxon>Eisenbergiella</taxon>
    </lineage>
</organism>
<accession>A0A9D2NHK8</accession>
<dbReference type="Gene3D" id="3.40.50.2000">
    <property type="entry name" value="Glycogen Phosphorylase B"/>
    <property type="match status" value="2"/>
</dbReference>
<reference evidence="1" key="2">
    <citation type="submission" date="2021-04" db="EMBL/GenBank/DDBJ databases">
        <authorList>
            <person name="Gilroy R."/>
        </authorList>
    </citation>
    <scope>NUCLEOTIDE SEQUENCE</scope>
    <source>
        <strain evidence="1">USAMLcec2-132</strain>
    </source>
</reference>
<evidence type="ECO:0000313" key="1">
    <source>
        <dbReference type="EMBL" id="HJC25646.1"/>
    </source>
</evidence>
<sequence>MDKVNRLILYDTCNFRDYPVGGQVTSIRNFLRYLAEDHPRRCGDVLLAGVSCDPAEVGRIRKIETAGGSFSFLAVTQAEADLGNVKKSLRLEYVKGLWKYRRLIAPGKEDVNYIHTPEAFAAVRLMRPGAVCYVFSHGTYLNMYKRVRFFKKAPLVRRLFQSFLMQVIRKSTAVFALDSETMEDYAPYNPRIIHVGNSIVCRPWKERPLPKEPVRLLYAGRLSAVKNVGPLIEAAKDWEKDCTLCILGDGEEREALEKKAGGSGRIRFLGAVTPEEVQRFMEESDMLVMNSTFEGIPMIILEAISTGLPVVTTDVGGIKEVLTYGRDSEVTDGSILEIRAAMSRILSGYAGYSRAAWEKSGQFDYRKVNRKVFAVLNESLRWERSGDDSQ</sequence>
<name>A0A9D2NHK8_9FIRM</name>
<dbReference type="SUPFAM" id="SSF53756">
    <property type="entry name" value="UDP-Glycosyltransferase/glycogen phosphorylase"/>
    <property type="match status" value="1"/>
</dbReference>
<dbReference type="Proteomes" id="UP000823891">
    <property type="component" value="Unassembled WGS sequence"/>
</dbReference>
<dbReference type="AlphaFoldDB" id="A0A9D2NHK8"/>
<dbReference type="CDD" id="cd03801">
    <property type="entry name" value="GT4_PimA-like"/>
    <property type="match status" value="1"/>
</dbReference>
<gene>
    <name evidence="1" type="ORF">H9761_18450</name>
</gene>
<reference evidence="1" key="1">
    <citation type="journal article" date="2021" name="PeerJ">
        <title>Extensive microbial diversity within the chicken gut microbiome revealed by metagenomics and culture.</title>
        <authorList>
            <person name="Gilroy R."/>
            <person name="Ravi A."/>
            <person name="Getino M."/>
            <person name="Pursley I."/>
            <person name="Horton D.L."/>
            <person name="Alikhan N.F."/>
            <person name="Baker D."/>
            <person name="Gharbi K."/>
            <person name="Hall N."/>
            <person name="Watson M."/>
            <person name="Adriaenssens E.M."/>
            <person name="Foster-Nyarko E."/>
            <person name="Jarju S."/>
            <person name="Secka A."/>
            <person name="Antonio M."/>
            <person name="Oren A."/>
            <person name="Chaudhuri R.R."/>
            <person name="La Ragione R."/>
            <person name="Hildebrand F."/>
            <person name="Pallen M.J."/>
        </authorList>
    </citation>
    <scope>NUCLEOTIDE SEQUENCE</scope>
    <source>
        <strain evidence="1">USAMLcec2-132</strain>
    </source>
</reference>
<dbReference type="InterPro" id="IPR050194">
    <property type="entry name" value="Glycosyltransferase_grp1"/>
</dbReference>
<dbReference type="PANTHER" id="PTHR45947">
    <property type="entry name" value="SULFOQUINOVOSYL TRANSFERASE SQD2"/>
    <property type="match status" value="1"/>
</dbReference>
<dbReference type="EMBL" id="DWWS01000069">
    <property type="protein sequence ID" value="HJC25646.1"/>
    <property type="molecule type" value="Genomic_DNA"/>
</dbReference>
<comment type="caution">
    <text evidence="1">The sequence shown here is derived from an EMBL/GenBank/DDBJ whole genome shotgun (WGS) entry which is preliminary data.</text>
</comment>
<dbReference type="GO" id="GO:0016757">
    <property type="term" value="F:glycosyltransferase activity"/>
    <property type="evidence" value="ECO:0007669"/>
    <property type="project" value="TreeGrafter"/>
</dbReference>
<dbReference type="Pfam" id="PF13692">
    <property type="entry name" value="Glyco_trans_1_4"/>
    <property type="match status" value="1"/>
</dbReference>
<dbReference type="PANTHER" id="PTHR45947:SF3">
    <property type="entry name" value="SULFOQUINOVOSYL TRANSFERASE SQD2"/>
    <property type="match status" value="1"/>
</dbReference>
<evidence type="ECO:0000313" key="2">
    <source>
        <dbReference type="Proteomes" id="UP000823891"/>
    </source>
</evidence>